<feature type="domain" description="Glycosyl hydrolase family 81 C-terminal" evidence="10">
    <location>
        <begin position="379"/>
        <end position="572"/>
    </location>
</feature>
<dbReference type="PANTHER" id="PTHR31983:SF0">
    <property type="entry name" value="GLUCAN ENDO-1,3-BETA-D-GLUCOSIDASE 2"/>
    <property type="match status" value="1"/>
</dbReference>
<dbReference type="PROSITE" id="PS52008">
    <property type="entry name" value="GH81"/>
    <property type="match status" value="1"/>
</dbReference>
<evidence type="ECO:0000256" key="4">
    <source>
        <dbReference type="ARBA" id="ARBA00022801"/>
    </source>
</evidence>
<gene>
    <name evidence="12" type="primary">Aste57867_7873</name>
    <name evidence="11" type="ORF">As57867_007843</name>
    <name evidence="12" type="ORF">ASTE57867_7873</name>
</gene>
<keyword evidence="4" id="KW-0378">Hydrolase</keyword>
<dbReference type="Pfam" id="PF17652">
    <property type="entry name" value="Glyco_hydro81C"/>
    <property type="match status" value="1"/>
</dbReference>
<dbReference type="GO" id="GO:0042973">
    <property type="term" value="F:glucan endo-1,3-beta-D-glucosidase activity"/>
    <property type="evidence" value="ECO:0007669"/>
    <property type="project" value="UniProtKB-EC"/>
</dbReference>
<reference evidence="11" key="2">
    <citation type="submission" date="2019-06" db="EMBL/GenBank/DDBJ databases">
        <title>Genomics analysis of Aphanomyces spp. identifies a new class of oomycete effector associated with host adaptation.</title>
        <authorList>
            <person name="Gaulin E."/>
        </authorList>
    </citation>
    <scope>NUCLEOTIDE SEQUENCE</scope>
    <source>
        <strain evidence="11">CBS 578.67</strain>
    </source>
</reference>
<dbReference type="Gene3D" id="1.10.287.1170">
    <property type="entry name" value="glycoside hydrolase family 81 endo-[beta] glucanase"/>
    <property type="match status" value="1"/>
</dbReference>
<name>A0A485KIV9_9STRA</name>
<evidence type="ECO:0000313" key="12">
    <source>
        <dbReference type="EMBL" id="VFT84766.1"/>
    </source>
</evidence>
<comment type="catalytic activity">
    <reaction evidence="1">
        <text>Hydrolysis of (1-&gt;3)-beta-D-glucosidic linkages in (1-&gt;3)-beta-D-glucans.</text>
        <dbReference type="EC" id="3.2.1.39"/>
    </reaction>
</comment>
<accession>A0A485KIV9</accession>
<evidence type="ECO:0000256" key="7">
    <source>
        <dbReference type="ARBA" id="ARBA00023316"/>
    </source>
</evidence>
<evidence type="ECO:0000256" key="3">
    <source>
        <dbReference type="ARBA" id="ARBA00012780"/>
    </source>
</evidence>
<evidence type="ECO:0000256" key="8">
    <source>
        <dbReference type="ARBA" id="ARBA00023326"/>
    </source>
</evidence>
<evidence type="ECO:0000259" key="10">
    <source>
        <dbReference type="Pfam" id="PF17652"/>
    </source>
</evidence>
<dbReference type="InterPro" id="IPR040720">
    <property type="entry name" value="GH81_C"/>
</dbReference>
<dbReference type="OrthoDB" id="74667at2759"/>
<keyword evidence="6" id="KW-0326">Glycosidase</keyword>
<dbReference type="GO" id="GO:0000272">
    <property type="term" value="P:polysaccharide catabolic process"/>
    <property type="evidence" value="ECO:0007669"/>
    <property type="project" value="UniProtKB-KW"/>
</dbReference>
<evidence type="ECO:0000256" key="6">
    <source>
        <dbReference type="ARBA" id="ARBA00023295"/>
    </source>
</evidence>
<dbReference type="InterPro" id="IPR040451">
    <property type="entry name" value="GH81_N"/>
</dbReference>
<dbReference type="EMBL" id="CAADRA010005012">
    <property type="protein sequence ID" value="VFT84766.1"/>
    <property type="molecule type" value="Genomic_DNA"/>
</dbReference>
<dbReference type="EC" id="3.2.1.39" evidence="3"/>
<evidence type="ECO:0000256" key="2">
    <source>
        <dbReference type="ARBA" id="ARBA00010730"/>
    </source>
</evidence>
<comment type="similarity">
    <text evidence="2">Belongs to the glycosyl hydrolase 81 family.</text>
</comment>
<protein>
    <recommendedName>
        <fullName evidence="3">glucan endo-1,3-beta-D-glucosidase</fullName>
        <ecNumber evidence="3">3.2.1.39</ecNumber>
    </recommendedName>
</protein>
<keyword evidence="13" id="KW-1185">Reference proteome</keyword>
<keyword evidence="5" id="KW-0119">Carbohydrate metabolism</keyword>
<sequence length="579" mass="65266">MTHTNHEGANPPDPSLFKSTDELRAFVSPTNVSPTKANGPIPTNSWWGNLLSNNASGNLDPVYPSPYAVFINKVDASIACSYLFESMHKGPLNENGAISYYYFPKISNLIFTSSDMNAKFEVEDWDDLTVQIALKNGESYLRTVLALGQAFMTIEHYNLPIRLSSENGIESVNGMPVVGNAEFQGTQLGSDSGKLVVGLNNGQKWFIWWSGVSSSSMDFVYDKINKILKTQGKFCGVVQAAVFHSDDQLSTFEKYAGSYVNRGVVRCNDCHGFEYMWQIKRIGTVTSPALHFAMEHHRHILTIDSKMVPLILHSHTRGPMQAYTIEASQDLWRFQFPHSEEVELASCSQFHCPRDPKPDDIKDFHVVDVLMEEVLSPWSLPNSYYFKGKALQKYGTMCLLSAKLSSLDDAPILVDLAATALKKFKALLDDVGSNSCDYPLVYDEVYKGVITSEAFAKHDINVEFGNAVYNDHHYHYGYFITATSIAYYLDPSYMHTNVKLFEWISTLVRDVLNSSSNDEFFPRFRHFDWFLGHSYSHGVTCVVDGKDEESTSEEINCLYGCNLWAQVTENTKYELPLLL</sequence>
<evidence type="ECO:0000313" key="11">
    <source>
        <dbReference type="EMBL" id="KAF0701707.1"/>
    </source>
</evidence>
<evidence type="ECO:0000256" key="1">
    <source>
        <dbReference type="ARBA" id="ARBA00000382"/>
    </source>
</evidence>
<keyword evidence="8" id="KW-0624">Polysaccharide degradation</keyword>
<dbReference type="EMBL" id="VJMH01004991">
    <property type="protein sequence ID" value="KAF0701707.1"/>
    <property type="molecule type" value="Genomic_DNA"/>
</dbReference>
<dbReference type="Pfam" id="PF03639">
    <property type="entry name" value="Glyco_hydro_81"/>
    <property type="match status" value="1"/>
</dbReference>
<dbReference type="InterPro" id="IPR005200">
    <property type="entry name" value="Endo-beta-glucanase"/>
</dbReference>
<proteinExistence type="inferred from homology"/>
<evidence type="ECO:0000313" key="13">
    <source>
        <dbReference type="Proteomes" id="UP000332933"/>
    </source>
</evidence>
<dbReference type="GO" id="GO:0052861">
    <property type="term" value="F:endo-1,3(4)-beta-glucanase activity"/>
    <property type="evidence" value="ECO:0007669"/>
    <property type="project" value="InterPro"/>
</dbReference>
<evidence type="ECO:0000256" key="5">
    <source>
        <dbReference type="ARBA" id="ARBA00023277"/>
    </source>
</evidence>
<dbReference type="PANTHER" id="PTHR31983">
    <property type="entry name" value="ENDO-1,3(4)-BETA-GLUCANASE 1"/>
    <property type="match status" value="1"/>
</dbReference>
<evidence type="ECO:0000259" key="9">
    <source>
        <dbReference type="Pfam" id="PF03639"/>
    </source>
</evidence>
<dbReference type="AlphaFoldDB" id="A0A485KIV9"/>
<dbReference type="Proteomes" id="UP000332933">
    <property type="component" value="Unassembled WGS sequence"/>
</dbReference>
<feature type="domain" description="Glycosyl hydrolase family 81 N-terminal" evidence="9">
    <location>
        <begin position="35"/>
        <end position="325"/>
    </location>
</feature>
<dbReference type="Gene3D" id="2.70.98.30">
    <property type="entry name" value="Golgi alpha-mannosidase II, domain 4"/>
    <property type="match status" value="1"/>
</dbReference>
<dbReference type="GO" id="GO:0071555">
    <property type="term" value="P:cell wall organization"/>
    <property type="evidence" value="ECO:0007669"/>
    <property type="project" value="UniProtKB-KW"/>
</dbReference>
<organism evidence="12 13">
    <name type="scientific">Aphanomyces stellatus</name>
    <dbReference type="NCBI Taxonomy" id="120398"/>
    <lineage>
        <taxon>Eukaryota</taxon>
        <taxon>Sar</taxon>
        <taxon>Stramenopiles</taxon>
        <taxon>Oomycota</taxon>
        <taxon>Saprolegniomycetes</taxon>
        <taxon>Saprolegniales</taxon>
        <taxon>Verrucalvaceae</taxon>
        <taxon>Aphanomyces</taxon>
    </lineage>
</organism>
<reference evidence="12 13" key="1">
    <citation type="submission" date="2019-03" db="EMBL/GenBank/DDBJ databases">
        <authorList>
            <person name="Gaulin E."/>
            <person name="Dumas B."/>
        </authorList>
    </citation>
    <scope>NUCLEOTIDE SEQUENCE [LARGE SCALE GENOMIC DNA]</scope>
    <source>
        <strain evidence="12">CBS 568.67</strain>
    </source>
</reference>
<keyword evidence="7" id="KW-0961">Cell wall biogenesis/degradation</keyword>